<comment type="similarity">
    <text evidence="1 5">Belongs to the metallo-dependent hydrolases superfamily. NagA family.</text>
</comment>
<feature type="region of interest" description="Disordered" evidence="6">
    <location>
        <begin position="121"/>
        <end position="141"/>
    </location>
</feature>
<dbReference type="SUPFAM" id="SSF51556">
    <property type="entry name" value="Metallo-dependent hydrolases"/>
    <property type="match status" value="1"/>
</dbReference>
<keyword evidence="9" id="KW-1185">Reference proteome</keyword>
<dbReference type="InterPro" id="IPR006680">
    <property type="entry name" value="Amidohydro-rel"/>
</dbReference>
<dbReference type="PANTHER" id="PTHR11113">
    <property type="entry name" value="N-ACETYLGLUCOSAMINE-6-PHOSPHATE DEACETYLASE"/>
    <property type="match status" value="1"/>
</dbReference>
<evidence type="ECO:0000256" key="5">
    <source>
        <dbReference type="PIRNR" id="PIRNR038994"/>
    </source>
</evidence>
<dbReference type="InterPro" id="IPR011059">
    <property type="entry name" value="Metal-dep_hydrolase_composite"/>
</dbReference>
<dbReference type="RefSeq" id="WP_309795306.1">
    <property type="nucleotide sequence ID" value="NZ_JAVDPW010000005.1"/>
</dbReference>
<evidence type="ECO:0000259" key="7">
    <source>
        <dbReference type="Pfam" id="PF01979"/>
    </source>
</evidence>
<organism evidence="8 9">
    <name type="scientific">Inquilinus ginsengisoli</name>
    <dbReference type="NCBI Taxonomy" id="363840"/>
    <lineage>
        <taxon>Bacteria</taxon>
        <taxon>Pseudomonadati</taxon>
        <taxon>Pseudomonadota</taxon>
        <taxon>Alphaproteobacteria</taxon>
        <taxon>Rhodospirillales</taxon>
        <taxon>Rhodospirillaceae</taxon>
        <taxon>Inquilinus</taxon>
    </lineage>
</organism>
<evidence type="ECO:0000313" key="8">
    <source>
        <dbReference type="EMBL" id="MDR6290695.1"/>
    </source>
</evidence>
<evidence type="ECO:0000256" key="6">
    <source>
        <dbReference type="SAM" id="MobiDB-lite"/>
    </source>
</evidence>
<evidence type="ECO:0000256" key="2">
    <source>
        <dbReference type="ARBA" id="ARBA00022723"/>
    </source>
</evidence>
<dbReference type="GO" id="GO:0008448">
    <property type="term" value="F:N-acetylglucosamine-6-phosphate deacetylase activity"/>
    <property type="evidence" value="ECO:0007669"/>
    <property type="project" value="UniProtKB-EC"/>
</dbReference>
<dbReference type="Pfam" id="PF01979">
    <property type="entry name" value="Amidohydro_1"/>
    <property type="match status" value="1"/>
</dbReference>
<gene>
    <name evidence="8" type="ORF">E9232_003221</name>
</gene>
<feature type="compositionally biased region" description="Basic and acidic residues" evidence="6">
    <location>
        <begin position="125"/>
        <end position="139"/>
    </location>
</feature>
<dbReference type="Proteomes" id="UP001262410">
    <property type="component" value="Unassembled WGS sequence"/>
</dbReference>
<dbReference type="EC" id="3.5.1.25" evidence="8"/>
<comment type="caution">
    <text evidence="8">The sequence shown here is derived from an EMBL/GenBank/DDBJ whole genome shotgun (WGS) entry which is preliminary data.</text>
</comment>
<dbReference type="PIRSF" id="PIRSF038994">
    <property type="entry name" value="NagA"/>
    <property type="match status" value="1"/>
</dbReference>
<keyword evidence="2" id="KW-0479">Metal-binding</keyword>
<proteinExistence type="inferred from homology"/>
<feature type="domain" description="Amidohydrolase-related" evidence="7">
    <location>
        <begin position="39"/>
        <end position="376"/>
    </location>
</feature>
<sequence>MTTTVTGRDPATGRSLAVTVEAGRIAAIADGPAGETAWLSPGLVDLQVNGFAGHDLNSGGLTADTVAQLAAVLRTGGVTTFLPTLITAPEASIVAALRAIAAARAADPLVAHAIPSVHVEGPHIAPEDGPRGAHPRDQVRPPNLAEFDRWQAACGGLVGLVTLSPHHAGAPAYVRALTARGVHVAIGHTQATDAEIRAVVEAGAVLSTHLGNGIAAVLPRHPNPIWTQLAEGRLTASFITDGHHLPAEVFKAMLRAKGLDRAVLVSDAAAPGGLPPGIYDQPIGGRVELTADGRLGVPGTPFLAGAARPLAQDVALAIGMAGISLADALRLATANPGRFVGGRGVLAVGAPADLIRFRWAPGDRDLAIETVLVLGEERP</sequence>
<dbReference type="SUPFAM" id="SSF51338">
    <property type="entry name" value="Composite domain of metallo-dependent hydrolases"/>
    <property type="match status" value="1"/>
</dbReference>
<dbReference type="EMBL" id="JAVDPW010000005">
    <property type="protein sequence ID" value="MDR6290695.1"/>
    <property type="molecule type" value="Genomic_DNA"/>
</dbReference>
<accession>A0ABU1JQ01</accession>
<reference evidence="8 9" key="1">
    <citation type="submission" date="2023-07" db="EMBL/GenBank/DDBJ databases">
        <title>Sorghum-associated microbial communities from plants grown in Nebraska, USA.</title>
        <authorList>
            <person name="Schachtman D."/>
        </authorList>
    </citation>
    <scope>NUCLEOTIDE SEQUENCE [LARGE SCALE GENOMIC DNA]</scope>
    <source>
        <strain evidence="8 9">584</strain>
    </source>
</reference>
<dbReference type="PANTHER" id="PTHR11113:SF14">
    <property type="entry name" value="N-ACETYLGLUCOSAMINE-6-PHOSPHATE DEACETYLASE"/>
    <property type="match status" value="1"/>
</dbReference>
<evidence type="ECO:0000256" key="1">
    <source>
        <dbReference type="ARBA" id="ARBA00010716"/>
    </source>
</evidence>
<name>A0ABU1JQ01_9PROT</name>
<dbReference type="InterPro" id="IPR003764">
    <property type="entry name" value="GlcNAc_6-P_deAcase"/>
</dbReference>
<keyword evidence="3 5" id="KW-0378">Hydrolase</keyword>
<dbReference type="InterPro" id="IPR032466">
    <property type="entry name" value="Metal_Hydrolase"/>
</dbReference>
<evidence type="ECO:0000256" key="4">
    <source>
        <dbReference type="ARBA" id="ARBA00023277"/>
    </source>
</evidence>
<evidence type="ECO:0000256" key="3">
    <source>
        <dbReference type="ARBA" id="ARBA00022801"/>
    </source>
</evidence>
<dbReference type="Gene3D" id="3.20.20.140">
    <property type="entry name" value="Metal-dependent hydrolases"/>
    <property type="match status" value="1"/>
</dbReference>
<keyword evidence="4 5" id="KW-0119">Carbohydrate metabolism</keyword>
<protein>
    <submittedName>
        <fullName evidence="8">N-acetylglucosamine-6-phosphate deacetylase</fullName>
        <ecNumber evidence="8">3.5.1.25</ecNumber>
    </submittedName>
</protein>
<evidence type="ECO:0000313" key="9">
    <source>
        <dbReference type="Proteomes" id="UP001262410"/>
    </source>
</evidence>